<dbReference type="KEGG" id="ehx:EMIHUDRAFT_442110"/>
<accession>A0A0D3K7R1</accession>
<protein>
    <submittedName>
        <fullName evidence="2">Uncharacterized protein</fullName>
    </submittedName>
</protein>
<evidence type="ECO:0000313" key="2">
    <source>
        <dbReference type="EnsemblProtists" id="EOD31796"/>
    </source>
</evidence>
<dbReference type="AlphaFoldDB" id="A0A0D3K7R1"/>
<sequence>MPSRSKRARGASSSCSVRIDSSLDPIPEADWGTIAWDLDALALSLSCLDGVHPDYLADLRALESPRSDAAEASEDLTESSDH</sequence>
<keyword evidence="3" id="KW-1185">Reference proteome</keyword>
<reference evidence="3" key="1">
    <citation type="journal article" date="2013" name="Nature">
        <title>Pan genome of the phytoplankton Emiliania underpins its global distribution.</title>
        <authorList>
            <person name="Read B.A."/>
            <person name="Kegel J."/>
            <person name="Klute M.J."/>
            <person name="Kuo A."/>
            <person name="Lefebvre S.C."/>
            <person name="Maumus F."/>
            <person name="Mayer C."/>
            <person name="Miller J."/>
            <person name="Monier A."/>
            <person name="Salamov A."/>
            <person name="Young J."/>
            <person name="Aguilar M."/>
            <person name="Claverie J.M."/>
            <person name="Frickenhaus S."/>
            <person name="Gonzalez K."/>
            <person name="Herman E.K."/>
            <person name="Lin Y.C."/>
            <person name="Napier J."/>
            <person name="Ogata H."/>
            <person name="Sarno A.F."/>
            <person name="Shmutz J."/>
            <person name="Schroeder D."/>
            <person name="de Vargas C."/>
            <person name="Verret F."/>
            <person name="von Dassow P."/>
            <person name="Valentin K."/>
            <person name="Van de Peer Y."/>
            <person name="Wheeler G."/>
            <person name="Dacks J.B."/>
            <person name="Delwiche C.F."/>
            <person name="Dyhrman S.T."/>
            <person name="Glockner G."/>
            <person name="John U."/>
            <person name="Richards T."/>
            <person name="Worden A.Z."/>
            <person name="Zhang X."/>
            <person name="Grigoriev I.V."/>
            <person name="Allen A.E."/>
            <person name="Bidle K."/>
            <person name="Borodovsky M."/>
            <person name="Bowler C."/>
            <person name="Brownlee C."/>
            <person name="Cock J.M."/>
            <person name="Elias M."/>
            <person name="Gladyshev V.N."/>
            <person name="Groth M."/>
            <person name="Guda C."/>
            <person name="Hadaegh A."/>
            <person name="Iglesias-Rodriguez M.D."/>
            <person name="Jenkins J."/>
            <person name="Jones B.M."/>
            <person name="Lawson T."/>
            <person name="Leese F."/>
            <person name="Lindquist E."/>
            <person name="Lobanov A."/>
            <person name="Lomsadze A."/>
            <person name="Malik S.B."/>
            <person name="Marsh M.E."/>
            <person name="Mackinder L."/>
            <person name="Mock T."/>
            <person name="Mueller-Roeber B."/>
            <person name="Pagarete A."/>
            <person name="Parker M."/>
            <person name="Probert I."/>
            <person name="Quesneville H."/>
            <person name="Raines C."/>
            <person name="Rensing S.A."/>
            <person name="Riano-Pachon D.M."/>
            <person name="Richier S."/>
            <person name="Rokitta S."/>
            <person name="Shiraiwa Y."/>
            <person name="Soanes D.M."/>
            <person name="van der Giezen M."/>
            <person name="Wahlund T.M."/>
            <person name="Williams B."/>
            <person name="Wilson W."/>
            <person name="Wolfe G."/>
            <person name="Wurch L.L."/>
        </authorList>
    </citation>
    <scope>NUCLEOTIDE SEQUENCE</scope>
</reference>
<dbReference type="EnsemblProtists" id="EOD31796">
    <property type="protein sequence ID" value="EOD31796"/>
    <property type="gene ID" value="EMIHUDRAFT_442110"/>
</dbReference>
<evidence type="ECO:0000313" key="3">
    <source>
        <dbReference type="Proteomes" id="UP000013827"/>
    </source>
</evidence>
<dbReference type="Proteomes" id="UP000013827">
    <property type="component" value="Unassembled WGS sequence"/>
</dbReference>
<name>A0A0D3K7R1_EMIH1</name>
<evidence type="ECO:0000256" key="1">
    <source>
        <dbReference type="SAM" id="MobiDB-lite"/>
    </source>
</evidence>
<dbReference type="RefSeq" id="XP_005784225.1">
    <property type="nucleotide sequence ID" value="XM_005784168.1"/>
</dbReference>
<proteinExistence type="predicted"/>
<feature type="region of interest" description="Disordered" evidence="1">
    <location>
        <begin position="1"/>
        <end position="23"/>
    </location>
</feature>
<dbReference type="HOGENOM" id="CLU_2563239_0_0_1"/>
<dbReference type="PaxDb" id="2903-EOD31796"/>
<reference evidence="2" key="2">
    <citation type="submission" date="2024-10" db="UniProtKB">
        <authorList>
            <consortium name="EnsemblProtists"/>
        </authorList>
    </citation>
    <scope>IDENTIFICATION</scope>
</reference>
<organism evidence="2 3">
    <name type="scientific">Emiliania huxleyi (strain CCMP1516)</name>
    <dbReference type="NCBI Taxonomy" id="280463"/>
    <lineage>
        <taxon>Eukaryota</taxon>
        <taxon>Haptista</taxon>
        <taxon>Haptophyta</taxon>
        <taxon>Prymnesiophyceae</taxon>
        <taxon>Isochrysidales</taxon>
        <taxon>Noelaerhabdaceae</taxon>
        <taxon>Emiliania</taxon>
    </lineage>
</organism>
<dbReference type="GeneID" id="17277070"/>